<dbReference type="InterPro" id="IPR037062">
    <property type="entry name" value="Malic_N_dom_sf"/>
</dbReference>
<comment type="cofactor">
    <cofactor evidence="1">
        <name>Mn(2+)</name>
        <dbReference type="ChEBI" id="CHEBI:29035"/>
    </cofactor>
</comment>
<dbReference type="Pfam" id="PF03949">
    <property type="entry name" value="Malic_M"/>
    <property type="match status" value="1"/>
</dbReference>
<dbReference type="PANTHER" id="PTHR23406:SF34">
    <property type="entry name" value="NAD-DEPENDENT MALIC ENZYME, MITOCHONDRIAL"/>
    <property type="match status" value="1"/>
</dbReference>
<evidence type="ECO:0000256" key="6">
    <source>
        <dbReference type="RuleBase" id="RU003427"/>
    </source>
</evidence>
<evidence type="ECO:0000256" key="3">
    <source>
        <dbReference type="ARBA" id="ARBA00022723"/>
    </source>
</evidence>
<protein>
    <submittedName>
        <fullName evidence="9">Malate dehydrogenase</fullName>
    </submittedName>
</protein>
<name>A0ABQ0NXE3_9PROT</name>
<organism evidence="9 10">
    <name type="scientific">Saccharibacter floricola DSM 15669</name>
    <dbReference type="NCBI Taxonomy" id="1123227"/>
    <lineage>
        <taxon>Bacteria</taxon>
        <taxon>Pseudomonadati</taxon>
        <taxon>Pseudomonadota</taxon>
        <taxon>Alphaproteobacteria</taxon>
        <taxon>Acetobacterales</taxon>
        <taxon>Acetobacteraceae</taxon>
        <taxon>Saccharibacter</taxon>
    </lineage>
</organism>
<keyword evidence="10" id="KW-1185">Reference proteome</keyword>
<keyword evidence="4" id="KW-0560">Oxidoreductase</keyword>
<dbReference type="PIRSF" id="PIRSF000106">
    <property type="entry name" value="ME"/>
    <property type="match status" value="1"/>
</dbReference>
<accession>A0ABQ0NXE3</accession>
<evidence type="ECO:0000256" key="1">
    <source>
        <dbReference type="ARBA" id="ARBA00001936"/>
    </source>
</evidence>
<dbReference type="PROSITE" id="PS00331">
    <property type="entry name" value="MALIC_ENZYMES"/>
    <property type="match status" value="1"/>
</dbReference>
<dbReference type="SMART" id="SM00919">
    <property type="entry name" value="Malic_M"/>
    <property type="match status" value="1"/>
</dbReference>
<evidence type="ECO:0000259" key="7">
    <source>
        <dbReference type="SMART" id="SM00919"/>
    </source>
</evidence>
<dbReference type="PANTHER" id="PTHR23406">
    <property type="entry name" value="MALIC ENZYME-RELATED"/>
    <property type="match status" value="1"/>
</dbReference>
<dbReference type="InterPro" id="IPR046346">
    <property type="entry name" value="Aminoacid_DH-like_N_sf"/>
</dbReference>
<evidence type="ECO:0000313" key="10">
    <source>
        <dbReference type="Proteomes" id="UP001062901"/>
    </source>
</evidence>
<dbReference type="Gene3D" id="3.40.50.720">
    <property type="entry name" value="NAD(P)-binding Rossmann-like Domain"/>
    <property type="match status" value="1"/>
</dbReference>
<dbReference type="SUPFAM" id="SSF51735">
    <property type="entry name" value="NAD(P)-binding Rossmann-fold domains"/>
    <property type="match status" value="1"/>
</dbReference>
<reference evidence="9" key="1">
    <citation type="submission" date="2013-04" db="EMBL/GenBank/DDBJ databases">
        <title>The genome sequencing project of 58 acetic acid bacteria.</title>
        <authorList>
            <person name="Okamoto-Kainuma A."/>
            <person name="Ishikawa M."/>
            <person name="Umino S."/>
            <person name="Koizumi Y."/>
            <person name="Shiwa Y."/>
            <person name="Yoshikawa H."/>
            <person name="Matsutani M."/>
            <person name="Matsushita K."/>
        </authorList>
    </citation>
    <scope>NUCLEOTIDE SEQUENCE</scope>
    <source>
        <strain evidence="9">DSM 15669</strain>
    </source>
</reference>
<keyword evidence="3 6" id="KW-0479">Metal-binding</keyword>
<dbReference type="InterPro" id="IPR012302">
    <property type="entry name" value="Malic_NAD-bd"/>
</dbReference>
<dbReference type="EMBL" id="BAQD01000004">
    <property type="protein sequence ID" value="GBQ05437.1"/>
    <property type="molecule type" value="Genomic_DNA"/>
</dbReference>
<feature type="domain" description="Malic enzyme N-terminal" evidence="8">
    <location>
        <begin position="76"/>
        <end position="256"/>
    </location>
</feature>
<evidence type="ECO:0000259" key="8">
    <source>
        <dbReference type="SMART" id="SM01274"/>
    </source>
</evidence>
<proteinExistence type="inferred from homology"/>
<comment type="caution">
    <text evidence="9">The sequence shown here is derived from an EMBL/GenBank/DDBJ whole genome shotgun (WGS) entry which is preliminary data.</text>
</comment>
<dbReference type="Pfam" id="PF00390">
    <property type="entry name" value="malic"/>
    <property type="match status" value="1"/>
</dbReference>
<keyword evidence="5" id="KW-0520">NAD</keyword>
<dbReference type="InterPro" id="IPR001891">
    <property type="entry name" value="Malic_OxRdtase"/>
</dbReference>
<evidence type="ECO:0000256" key="5">
    <source>
        <dbReference type="ARBA" id="ARBA00023027"/>
    </source>
</evidence>
<dbReference type="RefSeq" id="WP_018980834.1">
    <property type="nucleotide sequence ID" value="NZ_BAQD01000004.1"/>
</dbReference>
<feature type="domain" description="Malic enzyme NAD-binding" evidence="7">
    <location>
        <begin position="266"/>
        <end position="520"/>
    </location>
</feature>
<evidence type="ECO:0000313" key="9">
    <source>
        <dbReference type="EMBL" id="GBQ05437.1"/>
    </source>
</evidence>
<dbReference type="Proteomes" id="UP001062901">
    <property type="component" value="Unassembled WGS sequence"/>
</dbReference>
<dbReference type="NCBIfam" id="NF010052">
    <property type="entry name" value="PRK13529.1"/>
    <property type="match status" value="1"/>
</dbReference>
<dbReference type="SMART" id="SM01274">
    <property type="entry name" value="malic"/>
    <property type="match status" value="1"/>
</dbReference>
<dbReference type="InterPro" id="IPR015884">
    <property type="entry name" value="Malic_enzyme_CS"/>
</dbReference>
<dbReference type="InterPro" id="IPR012301">
    <property type="entry name" value="Malic_N_dom"/>
</dbReference>
<gene>
    <name evidence="9" type="ORF">AA15669_0463</name>
</gene>
<dbReference type="Gene3D" id="3.40.50.10380">
    <property type="entry name" value="Malic enzyme, N-terminal domain"/>
    <property type="match status" value="1"/>
</dbReference>
<dbReference type="InterPro" id="IPR036291">
    <property type="entry name" value="NAD(P)-bd_dom_sf"/>
</dbReference>
<comment type="similarity">
    <text evidence="2 6">Belongs to the malic enzymes family.</text>
</comment>
<dbReference type="PRINTS" id="PR00072">
    <property type="entry name" value="MALOXRDTASE"/>
</dbReference>
<sequence length="552" mass="59813">MTSSPRTVSLKGQALLDTPLLNKGTAFSHEERTAFGLHGRLPAAIHSLDEQVAQAYETVKAKPDTLSRHIYVRSLQDSNETLFYALLERHLTEMMPLVYTPGVGQACLEFSHIWQRPRGLFIAAEHKGHIADLIASPDYDKVKLIIVTDGERILGLGDLGANGMGIPIGKLSLYTACAGLNPDMMLPITLDVGTNNETLRNDPSYIGSRTPRLRGDAYSAFVDEFITAITARWPHLLLHWEDFAGLNAAPLLARYRNQLLSFNDDIQGTAAIATAAILAGVKAKKERLSQQTITIVGGGSAGCGIADQLFQAMLAEGTSESDARARFFMLDRPGLLTNDMPNLTEGQKRFARPEASRDGVGRTLEDVVTTEHPTILIGVSGQAGLFTQSLMTSMSTHCQRPLIFPLSNPTSHVEATPQDILTWTNGQAIVSTGSPFAPVTINGRTIAIDQTNNSYIFPGLGLGALACGAQRISDGMLMASAQAVAELSPLLQDGDNLLPPLEDSASIARTVARAVAYHARDEKLCPDFTDEDFQNALDRLSWTPTYQDYQPT</sequence>
<evidence type="ECO:0000256" key="4">
    <source>
        <dbReference type="ARBA" id="ARBA00023002"/>
    </source>
</evidence>
<dbReference type="SUPFAM" id="SSF53223">
    <property type="entry name" value="Aminoacid dehydrogenase-like, N-terminal domain"/>
    <property type="match status" value="1"/>
</dbReference>
<evidence type="ECO:0000256" key="2">
    <source>
        <dbReference type="ARBA" id="ARBA00008785"/>
    </source>
</evidence>